<dbReference type="AlphaFoldDB" id="A0A5N4DV66"/>
<reference evidence="1 2" key="1">
    <citation type="journal article" date="2019" name="Mol. Ecol. Resour.">
        <title>Improving Illumina assemblies with Hi-C and long reads: an example with the North African dromedary.</title>
        <authorList>
            <person name="Elbers J.P."/>
            <person name="Rogers M.F."/>
            <person name="Perelman P.L."/>
            <person name="Proskuryakova A.A."/>
            <person name="Serdyukova N.A."/>
            <person name="Johnson W.E."/>
            <person name="Horin P."/>
            <person name="Corander J."/>
            <person name="Murphy D."/>
            <person name="Burger P.A."/>
        </authorList>
    </citation>
    <scope>NUCLEOTIDE SEQUENCE [LARGE SCALE GENOMIC DNA]</scope>
    <source>
        <strain evidence="1">Drom800</strain>
        <tissue evidence="1">Blood</tissue>
    </source>
</reference>
<name>A0A5N4DV66_CAMDR</name>
<dbReference type="Proteomes" id="UP000299084">
    <property type="component" value="Unassembled WGS sequence"/>
</dbReference>
<comment type="caution">
    <text evidence="1">The sequence shown here is derived from an EMBL/GenBank/DDBJ whole genome shotgun (WGS) entry which is preliminary data.</text>
</comment>
<protein>
    <submittedName>
        <fullName evidence="1">Uncharacterized protein</fullName>
    </submittedName>
</protein>
<sequence>MSQEALSDLPPPPPSPCLASCYFPRTQWTHQPCHLLHRGKPGATDRRPDQPD</sequence>
<gene>
    <name evidence="1" type="ORF">Cadr_000011110</name>
</gene>
<organism evidence="1 2">
    <name type="scientific">Camelus dromedarius</name>
    <name type="common">Dromedary</name>
    <name type="synonym">Arabian camel</name>
    <dbReference type="NCBI Taxonomy" id="9838"/>
    <lineage>
        <taxon>Eukaryota</taxon>
        <taxon>Metazoa</taxon>
        <taxon>Chordata</taxon>
        <taxon>Craniata</taxon>
        <taxon>Vertebrata</taxon>
        <taxon>Euteleostomi</taxon>
        <taxon>Mammalia</taxon>
        <taxon>Eutheria</taxon>
        <taxon>Laurasiatheria</taxon>
        <taxon>Artiodactyla</taxon>
        <taxon>Tylopoda</taxon>
        <taxon>Camelidae</taxon>
        <taxon>Camelus</taxon>
    </lineage>
</organism>
<evidence type="ECO:0000313" key="2">
    <source>
        <dbReference type="Proteomes" id="UP000299084"/>
    </source>
</evidence>
<keyword evidence="2" id="KW-1185">Reference proteome</keyword>
<evidence type="ECO:0000313" key="1">
    <source>
        <dbReference type="EMBL" id="KAB1274957.1"/>
    </source>
</evidence>
<dbReference type="EMBL" id="JWIN03000009">
    <property type="protein sequence ID" value="KAB1274957.1"/>
    <property type="molecule type" value="Genomic_DNA"/>
</dbReference>
<accession>A0A5N4DV66</accession>
<proteinExistence type="predicted"/>